<protein>
    <submittedName>
        <fullName evidence="2">Membrane protein</fullName>
    </submittedName>
</protein>
<dbReference type="Proteomes" id="UP000254461">
    <property type="component" value="Unassembled WGS sequence"/>
</dbReference>
<gene>
    <name evidence="2" type="ORF">NCTC12092_01340</name>
</gene>
<keyword evidence="1" id="KW-0812">Transmembrane</keyword>
<dbReference type="RefSeq" id="WP_014623149.1">
    <property type="nucleotide sequence ID" value="NZ_UHFF01000002.1"/>
</dbReference>
<accession>A0A380JRV9</accession>
<keyword evidence="1" id="KW-1133">Transmembrane helix</keyword>
<dbReference type="EMBL" id="UHFF01000002">
    <property type="protein sequence ID" value="SUN47179.1"/>
    <property type="molecule type" value="Genomic_DNA"/>
</dbReference>
<feature type="transmembrane region" description="Helical" evidence="1">
    <location>
        <begin position="6"/>
        <end position="39"/>
    </location>
</feature>
<evidence type="ECO:0000313" key="2">
    <source>
        <dbReference type="EMBL" id="SUN47179.1"/>
    </source>
</evidence>
<name>A0A380JRV9_9STRE</name>
<dbReference type="AlphaFoldDB" id="A0A380JRV9"/>
<evidence type="ECO:0000256" key="1">
    <source>
        <dbReference type="SAM" id="Phobius"/>
    </source>
</evidence>
<reference evidence="2 3" key="1">
    <citation type="submission" date="2018-06" db="EMBL/GenBank/DDBJ databases">
        <authorList>
            <consortium name="Pathogen Informatics"/>
            <person name="Doyle S."/>
        </authorList>
    </citation>
    <scope>NUCLEOTIDE SEQUENCE [LARGE SCALE GENOMIC DNA]</scope>
    <source>
        <strain evidence="2 3">NCTC12092</strain>
    </source>
</reference>
<proteinExistence type="predicted"/>
<sequence length="46" mass="5342">MKKEYISYLSAAIFILYALLSFKWIFFVLGVILLIIGLADRFKSKP</sequence>
<keyword evidence="1" id="KW-0472">Membrane</keyword>
<organism evidence="2 3">
    <name type="scientific">Streptococcus equi subsp. equi</name>
    <dbReference type="NCBI Taxonomy" id="148942"/>
    <lineage>
        <taxon>Bacteria</taxon>
        <taxon>Bacillati</taxon>
        <taxon>Bacillota</taxon>
        <taxon>Bacilli</taxon>
        <taxon>Lactobacillales</taxon>
        <taxon>Streptococcaceae</taxon>
        <taxon>Streptococcus</taxon>
    </lineage>
</organism>
<evidence type="ECO:0000313" key="3">
    <source>
        <dbReference type="Proteomes" id="UP000254461"/>
    </source>
</evidence>